<feature type="non-terminal residue" evidence="2">
    <location>
        <position position="197"/>
    </location>
</feature>
<dbReference type="Pfam" id="PF00651">
    <property type="entry name" value="BTB"/>
    <property type="match status" value="1"/>
</dbReference>
<keyword evidence="3" id="KW-1185">Reference proteome</keyword>
<dbReference type="AlphaFoldDB" id="A0AAV5U715"/>
<evidence type="ECO:0000259" key="1">
    <source>
        <dbReference type="PROSITE" id="PS50097"/>
    </source>
</evidence>
<sequence length="197" mass="22104">MADNSNFVLRWEIDNPSAVAATRTADLTVFNEGGFEWVASIRPNTSFSLMDLSLTCCNHRGGDWKFNGLVTLVQIRNPTNHELQKNISLKLNNGNSVHNFGSVLHINHINICNECRINGKVVFEFHINNISSEGGYGVDRTDENIELKPILDLSKFASPKESNNVTLVIGDNKLRVCKDYLAMYSPVFAVMFFGEYD</sequence>
<dbReference type="Proteomes" id="UP001432027">
    <property type="component" value="Unassembled WGS sequence"/>
</dbReference>
<reference evidence="2" key="1">
    <citation type="submission" date="2023-10" db="EMBL/GenBank/DDBJ databases">
        <title>Genome assembly of Pristionchus species.</title>
        <authorList>
            <person name="Yoshida K."/>
            <person name="Sommer R.J."/>
        </authorList>
    </citation>
    <scope>NUCLEOTIDE SEQUENCE</scope>
    <source>
        <strain evidence="2">RS0144</strain>
    </source>
</reference>
<dbReference type="InterPro" id="IPR000210">
    <property type="entry name" value="BTB/POZ_dom"/>
</dbReference>
<accession>A0AAV5U715</accession>
<dbReference type="EMBL" id="BTSX01000005">
    <property type="protein sequence ID" value="GMT02204.1"/>
    <property type="molecule type" value="Genomic_DNA"/>
</dbReference>
<proteinExistence type="predicted"/>
<dbReference type="PROSITE" id="PS50097">
    <property type="entry name" value="BTB"/>
    <property type="match status" value="1"/>
</dbReference>
<dbReference type="PANTHER" id="PTHR47022:SF1">
    <property type="entry name" value="BTB AND MATH DOMAIN-CONTAINING PROTEIN 36-RELATED"/>
    <property type="match status" value="1"/>
</dbReference>
<comment type="caution">
    <text evidence="2">The sequence shown here is derived from an EMBL/GenBank/DDBJ whole genome shotgun (WGS) entry which is preliminary data.</text>
</comment>
<organism evidence="2 3">
    <name type="scientific">Pristionchus entomophagus</name>
    <dbReference type="NCBI Taxonomy" id="358040"/>
    <lineage>
        <taxon>Eukaryota</taxon>
        <taxon>Metazoa</taxon>
        <taxon>Ecdysozoa</taxon>
        <taxon>Nematoda</taxon>
        <taxon>Chromadorea</taxon>
        <taxon>Rhabditida</taxon>
        <taxon>Rhabditina</taxon>
        <taxon>Diplogasteromorpha</taxon>
        <taxon>Diplogasteroidea</taxon>
        <taxon>Neodiplogasteridae</taxon>
        <taxon>Pristionchus</taxon>
    </lineage>
</organism>
<dbReference type="InterPro" id="IPR011333">
    <property type="entry name" value="SKP1/BTB/POZ_sf"/>
</dbReference>
<feature type="domain" description="BTB" evidence="1">
    <location>
        <begin position="163"/>
        <end position="197"/>
    </location>
</feature>
<dbReference type="SUPFAM" id="SSF54695">
    <property type="entry name" value="POZ domain"/>
    <property type="match status" value="1"/>
</dbReference>
<name>A0AAV5U715_9BILA</name>
<protein>
    <recommendedName>
        <fullName evidence="1">BTB domain-containing protein</fullName>
    </recommendedName>
</protein>
<evidence type="ECO:0000313" key="2">
    <source>
        <dbReference type="EMBL" id="GMT02204.1"/>
    </source>
</evidence>
<dbReference type="PANTHER" id="PTHR47022">
    <property type="entry name" value="BTB AND MATH DOMAIN-CONTAINING PROTEIN 36-RELATED"/>
    <property type="match status" value="1"/>
</dbReference>
<evidence type="ECO:0000313" key="3">
    <source>
        <dbReference type="Proteomes" id="UP001432027"/>
    </source>
</evidence>
<gene>
    <name evidence="2" type="ORF">PENTCL1PPCAC_24378</name>
</gene>